<feature type="region of interest" description="Disordered" evidence="1">
    <location>
        <begin position="63"/>
        <end position="83"/>
    </location>
</feature>
<feature type="region of interest" description="Disordered" evidence="1">
    <location>
        <begin position="1"/>
        <end position="27"/>
    </location>
</feature>
<keyword evidence="3" id="KW-1185">Reference proteome</keyword>
<organism evidence="2 3">
    <name type="scientific">Anisodus tanguticus</name>
    <dbReference type="NCBI Taxonomy" id="243964"/>
    <lineage>
        <taxon>Eukaryota</taxon>
        <taxon>Viridiplantae</taxon>
        <taxon>Streptophyta</taxon>
        <taxon>Embryophyta</taxon>
        <taxon>Tracheophyta</taxon>
        <taxon>Spermatophyta</taxon>
        <taxon>Magnoliopsida</taxon>
        <taxon>eudicotyledons</taxon>
        <taxon>Gunneridae</taxon>
        <taxon>Pentapetalae</taxon>
        <taxon>asterids</taxon>
        <taxon>lamiids</taxon>
        <taxon>Solanales</taxon>
        <taxon>Solanaceae</taxon>
        <taxon>Solanoideae</taxon>
        <taxon>Hyoscyameae</taxon>
        <taxon>Anisodus</taxon>
    </lineage>
</organism>
<reference evidence="2" key="1">
    <citation type="submission" date="2023-12" db="EMBL/GenBank/DDBJ databases">
        <title>Genome assembly of Anisodus tanguticus.</title>
        <authorList>
            <person name="Wang Y.-J."/>
        </authorList>
    </citation>
    <scope>NUCLEOTIDE SEQUENCE</scope>
    <source>
        <strain evidence="2">KB-2021</strain>
        <tissue evidence="2">Leaf</tissue>
    </source>
</reference>
<evidence type="ECO:0000313" key="2">
    <source>
        <dbReference type="EMBL" id="KAK4356666.1"/>
    </source>
</evidence>
<sequence length="203" mass="22150">MLTHSNQSKPTKSAVQQQSQVQIRNSNGTMTLVLTPLKSAQFEGCSGPRPLLNNPSDGRIVLGIGDQNRDGSTPQQENLRAEEDLSKPDGKAWIGLFHNTRLGARGMDLEYVPPIIQEGQVIVQLTEADVEAGCEIWRTVNKAQAKQQGRNKGKQKPATQEWKSNVAAIVVQQPIVASYAQKDPMNNAAPQGISKEEGWKVAT</sequence>
<proteinExistence type="predicted"/>
<dbReference type="EMBL" id="JAVYJV010000013">
    <property type="protein sequence ID" value="KAK4356666.1"/>
    <property type="molecule type" value="Genomic_DNA"/>
</dbReference>
<protein>
    <submittedName>
        <fullName evidence="2">Uncharacterized protein</fullName>
    </submittedName>
</protein>
<dbReference type="PANTHER" id="PTHR33233">
    <property type="entry name" value="ENDONUCLEASE/EXONUCLEASE/PHOSPHATASE"/>
    <property type="match status" value="1"/>
</dbReference>
<name>A0AAE1VAK3_9SOLA</name>
<feature type="region of interest" description="Disordered" evidence="1">
    <location>
        <begin position="181"/>
        <end position="203"/>
    </location>
</feature>
<evidence type="ECO:0000256" key="1">
    <source>
        <dbReference type="SAM" id="MobiDB-lite"/>
    </source>
</evidence>
<comment type="caution">
    <text evidence="2">The sequence shown here is derived from an EMBL/GenBank/DDBJ whole genome shotgun (WGS) entry which is preliminary data.</text>
</comment>
<dbReference type="Proteomes" id="UP001291623">
    <property type="component" value="Unassembled WGS sequence"/>
</dbReference>
<accession>A0AAE1VAK3</accession>
<evidence type="ECO:0000313" key="3">
    <source>
        <dbReference type="Proteomes" id="UP001291623"/>
    </source>
</evidence>
<feature type="compositionally biased region" description="Basic and acidic residues" evidence="1">
    <location>
        <begin position="194"/>
        <end position="203"/>
    </location>
</feature>
<dbReference type="PANTHER" id="PTHR33233:SF14">
    <property type="entry name" value="ENDONUCLEASE_EXONUCLEASE_PHOSPHATASE"/>
    <property type="match status" value="1"/>
</dbReference>
<dbReference type="AlphaFoldDB" id="A0AAE1VAK3"/>
<gene>
    <name evidence="2" type="ORF">RND71_025637</name>
</gene>